<dbReference type="VEuPathDB" id="FungiDB:AB675_3683"/>
<feature type="domain" description="VOC" evidence="2">
    <location>
        <begin position="165"/>
        <end position="298"/>
    </location>
</feature>
<comment type="caution">
    <text evidence="3">The sequence shown here is derived from an EMBL/GenBank/DDBJ whole genome shotgun (WGS) entry which is preliminary data.</text>
</comment>
<dbReference type="PANTHER" id="PTHR43048">
    <property type="entry name" value="METHYLMALONYL-COA EPIMERASE"/>
    <property type="match status" value="1"/>
</dbReference>
<dbReference type="EMBL" id="LFJN01000026">
    <property type="protein sequence ID" value="KPI37025.1"/>
    <property type="molecule type" value="Genomic_DNA"/>
</dbReference>
<dbReference type="CDD" id="cd07267">
    <property type="entry name" value="THT_Oxygenase_N"/>
    <property type="match status" value="1"/>
</dbReference>
<dbReference type="GO" id="GO:0004493">
    <property type="term" value="F:methylmalonyl-CoA epimerase activity"/>
    <property type="evidence" value="ECO:0007669"/>
    <property type="project" value="TreeGrafter"/>
</dbReference>
<dbReference type="SUPFAM" id="SSF54593">
    <property type="entry name" value="Glyoxalase/Bleomycin resistance protein/Dihydroxybiphenyl dioxygenase"/>
    <property type="match status" value="1"/>
</dbReference>
<dbReference type="Proteomes" id="UP000038010">
    <property type="component" value="Unassembled WGS sequence"/>
</dbReference>
<dbReference type="GO" id="GO:0046872">
    <property type="term" value="F:metal ion binding"/>
    <property type="evidence" value="ECO:0007669"/>
    <property type="project" value="UniProtKB-KW"/>
</dbReference>
<dbReference type="GO" id="GO:0005739">
    <property type="term" value="C:mitochondrion"/>
    <property type="evidence" value="ECO:0007669"/>
    <property type="project" value="TreeGrafter"/>
</dbReference>
<evidence type="ECO:0000259" key="2">
    <source>
        <dbReference type="PROSITE" id="PS51819"/>
    </source>
</evidence>
<sequence>MTDTRISVLRLGHVHYQHANFDRAAAFLGDFGLVEELRTDTRHYLRGYGVQPFVYVLEQSPDDKNHFLGGYWVVDSREELEKATRLPGATAITKLDGPGGGEVVTVPDPNGNLVGFVHGQSLRVDDSTVGTLERGGNNDVQNTAVAKSPKGAFRRFSAGPSPVHKLGHYGYMVPPPKFEETLSWYTSMMNLKPTDCVFDPSTGQDQTCFMHIDLGQRYSDHHIAHPELFSSKSPTAPKAHVHHSSFEVSDYDTQSLGHDHLRKQGWTNCWGIGRHVLGSQIFDYWFDASGNVVEHYSDGDLVNEDTSMGREAAAPDTLYVWGPNIPLAFVTGKIGDAGKAMPMPTPPDVLTGRPAAIPAS</sequence>
<dbReference type="InterPro" id="IPR037523">
    <property type="entry name" value="VOC_core"/>
</dbReference>
<dbReference type="Gene3D" id="3.10.180.10">
    <property type="entry name" value="2,3-Dihydroxybiphenyl 1,2-Dioxygenase, domain 1"/>
    <property type="match status" value="2"/>
</dbReference>
<dbReference type="FunFam" id="3.10.180.10:FF:000034">
    <property type="entry name" value="Glyoxalase/Bleomycin resistance protein/Dihydroxybiphenyl dioxygenase"/>
    <property type="match status" value="1"/>
</dbReference>
<accession>A0A0N1NZ42</accession>
<keyword evidence="1" id="KW-0479">Metal-binding</keyword>
<protein>
    <submittedName>
        <fullName evidence="3">Metapyrocatechase 2</fullName>
    </submittedName>
</protein>
<dbReference type="InterPro" id="IPR051785">
    <property type="entry name" value="MMCE/EMCE_epimerase"/>
</dbReference>
<keyword evidence="4" id="KW-1185">Reference proteome</keyword>
<dbReference type="AlphaFoldDB" id="A0A0N1NZ42"/>
<dbReference type="GeneID" id="28735636"/>
<dbReference type="PROSITE" id="PS51819">
    <property type="entry name" value="VOC"/>
    <property type="match status" value="1"/>
</dbReference>
<evidence type="ECO:0000313" key="3">
    <source>
        <dbReference type="EMBL" id="KPI37025.1"/>
    </source>
</evidence>
<evidence type="ECO:0000256" key="1">
    <source>
        <dbReference type="ARBA" id="ARBA00022723"/>
    </source>
</evidence>
<evidence type="ECO:0000313" key="4">
    <source>
        <dbReference type="Proteomes" id="UP000038010"/>
    </source>
</evidence>
<dbReference type="InterPro" id="IPR029068">
    <property type="entry name" value="Glyas_Bleomycin-R_OHBP_Dase"/>
</dbReference>
<gene>
    <name evidence="3" type="ORF">AB675_3683</name>
</gene>
<dbReference type="GO" id="GO:0046491">
    <property type="term" value="P:L-methylmalonyl-CoA metabolic process"/>
    <property type="evidence" value="ECO:0007669"/>
    <property type="project" value="TreeGrafter"/>
</dbReference>
<proteinExistence type="predicted"/>
<dbReference type="PANTHER" id="PTHR43048:SF3">
    <property type="entry name" value="METHYLMALONYL-COA EPIMERASE, MITOCHONDRIAL"/>
    <property type="match status" value="1"/>
</dbReference>
<name>A0A0N1NZ42_9EURO</name>
<dbReference type="RefSeq" id="XP_017996988.1">
    <property type="nucleotide sequence ID" value="XM_018143756.1"/>
</dbReference>
<dbReference type="OrthoDB" id="3360610at2759"/>
<reference evidence="3 4" key="1">
    <citation type="submission" date="2015-06" db="EMBL/GenBank/DDBJ databases">
        <title>Draft genome of the ant-associated black yeast Phialophora attae CBS 131958.</title>
        <authorList>
            <person name="Moreno L.F."/>
            <person name="Stielow B.J."/>
            <person name="de Hoog S."/>
            <person name="Vicente V.A."/>
            <person name="Weiss V.A."/>
            <person name="de Vries M."/>
            <person name="Cruz L.M."/>
            <person name="Souza E.M."/>
        </authorList>
    </citation>
    <scope>NUCLEOTIDE SEQUENCE [LARGE SCALE GENOMIC DNA]</scope>
    <source>
        <strain evidence="3 4">CBS 131958</strain>
    </source>
</reference>
<organism evidence="3 4">
    <name type="scientific">Cyphellophora attinorum</name>
    <dbReference type="NCBI Taxonomy" id="1664694"/>
    <lineage>
        <taxon>Eukaryota</taxon>
        <taxon>Fungi</taxon>
        <taxon>Dikarya</taxon>
        <taxon>Ascomycota</taxon>
        <taxon>Pezizomycotina</taxon>
        <taxon>Eurotiomycetes</taxon>
        <taxon>Chaetothyriomycetidae</taxon>
        <taxon>Chaetothyriales</taxon>
        <taxon>Cyphellophoraceae</taxon>
        <taxon>Cyphellophora</taxon>
    </lineage>
</organism>